<accession>W2RZF3</accession>
<evidence type="ECO:0000256" key="2">
    <source>
        <dbReference type="SAM" id="Phobius"/>
    </source>
</evidence>
<dbReference type="Proteomes" id="UP000030752">
    <property type="component" value="Unassembled WGS sequence"/>
</dbReference>
<dbReference type="HOGENOM" id="CLU_1204717_0_0_1"/>
<gene>
    <name evidence="3" type="ORF">HMPREF1541_02988</name>
</gene>
<dbReference type="VEuPathDB" id="FungiDB:HMPREF1541_02988"/>
<dbReference type="AlphaFoldDB" id="W2RZF3"/>
<evidence type="ECO:0000256" key="1">
    <source>
        <dbReference type="SAM" id="MobiDB-lite"/>
    </source>
</evidence>
<proteinExistence type="predicted"/>
<feature type="transmembrane region" description="Helical" evidence="2">
    <location>
        <begin position="37"/>
        <end position="57"/>
    </location>
</feature>
<keyword evidence="4" id="KW-1185">Reference proteome</keyword>
<protein>
    <submittedName>
        <fullName evidence="3">Uncharacterized protein</fullName>
    </submittedName>
</protein>
<keyword evidence="2" id="KW-0812">Transmembrane</keyword>
<feature type="compositionally biased region" description="Basic and acidic residues" evidence="1">
    <location>
        <begin position="99"/>
        <end position="113"/>
    </location>
</feature>
<keyword evidence="2" id="KW-1133">Transmembrane helix</keyword>
<dbReference type="RefSeq" id="XP_008715563.1">
    <property type="nucleotide sequence ID" value="XM_008717341.1"/>
</dbReference>
<name>W2RZF3_CYPE1</name>
<dbReference type="EMBL" id="KB822719">
    <property type="protein sequence ID" value="ETN41054.1"/>
    <property type="molecule type" value="Genomic_DNA"/>
</dbReference>
<keyword evidence="2" id="KW-0472">Membrane</keyword>
<evidence type="ECO:0000313" key="3">
    <source>
        <dbReference type="EMBL" id="ETN41054.1"/>
    </source>
</evidence>
<evidence type="ECO:0000313" key="4">
    <source>
        <dbReference type="Proteomes" id="UP000030752"/>
    </source>
</evidence>
<dbReference type="GeneID" id="19970327"/>
<dbReference type="InParanoid" id="W2RZF3"/>
<reference evidence="3 4" key="1">
    <citation type="submission" date="2013-03" db="EMBL/GenBank/DDBJ databases">
        <title>The Genome Sequence of Phialophora europaea CBS 101466.</title>
        <authorList>
            <consortium name="The Broad Institute Genomics Platform"/>
            <person name="Cuomo C."/>
            <person name="de Hoog S."/>
            <person name="Gorbushina A."/>
            <person name="Walker B."/>
            <person name="Young S.K."/>
            <person name="Zeng Q."/>
            <person name="Gargeya S."/>
            <person name="Fitzgerald M."/>
            <person name="Haas B."/>
            <person name="Abouelleil A."/>
            <person name="Allen A.W."/>
            <person name="Alvarado L."/>
            <person name="Arachchi H.M."/>
            <person name="Berlin A.M."/>
            <person name="Chapman S.B."/>
            <person name="Gainer-Dewar J."/>
            <person name="Goldberg J."/>
            <person name="Griggs A."/>
            <person name="Gujja S."/>
            <person name="Hansen M."/>
            <person name="Howarth C."/>
            <person name="Imamovic A."/>
            <person name="Ireland A."/>
            <person name="Larimer J."/>
            <person name="McCowan C."/>
            <person name="Murphy C."/>
            <person name="Pearson M."/>
            <person name="Poon T.W."/>
            <person name="Priest M."/>
            <person name="Roberts A."/>
            <person name="Saif S."/>
            <person name="Shea T."/>
            <person name="Sisk P."/>
            <person name="Sykes S."/>
            <person name="Wortman J."/>
            <person name="Nusbaum C."/>
            <person name="Birren B."/>
        </authorList>
    </citation>
    <scope>NUCLEOTIDE SEQUENCE [LARGE SCALE GENOMIC DNA]</scope>
    <source>
        <strain evidence="3 4">CBS 101466</strain>
    </source>
</reference>
<feature type="region of interest" description="Disordered" evidence="1">
    <location>
        <begin position="99"/>
        <end position="137"/>
    </location>
</feature>
<organism evidence="3 4">
    <name type="scientific">Cyphellophora europaea (strain CBS 101466)</name>
    <name type="common">Phialophora europaea</name>
    <dbReference type="NCBI Taxonomy" id="1220924"/>
    <lineage>
        <taxon>Eukaryota</taxon>
        <taxon>Fungi</taxon>
        <taxon>Dikarya</taxon>
        <taxon>Ascomycota</taxon>
        <taxon>Pezizomycotina</taxon>
        <taxon>Eurotiomycetes</taxon>
        <taxon>Chaetothyriomycetidae</taxon>
        <taxon>Chaetothyriales</taxon>
        <taxon>Cyphellophoraceae</taxon>
        <taxon>Cyphellophora</taxon>
    </lineage>
</organism>
<sequence>MSALPLRPHEAPILTLFRREQQSPGSTPAPPALSPSAIVGLAIIGGIFFCVALAAMLHMCLRPSPQDSNPTSLYQPEDAAQLARMKEVREYHRRAAWESAEAAHAEQQSERRASWASTPRPRASRMGGWRERRGVGASRLGQTAQEAYGEVELDEQWSLHSDRLGERDAMVHAAGDYGAGTQGPEALGDRGKGRAFERYDRADIEADGGKTHTYRTTVTADVNDLRPVAL</sequence>